<dbReference type="PANTHER" id="PTHR33403:SF31">
    <property type="entry name" value="PROTEIN SPIRAL1-LIKE 1"/>
    <property type="match status" value="1"/>
</dbReference>
<dbReference type="PROSITE" id="PS50800">
    <property type="entry name" value="SAP"/>
    <property type="match status" value="1"/>
</dbReference>
<evidence type="ECO:0000256" key="2">
    <source>
        <dbReference type="SAM" id="MobiDB-lite"/>
    </source>
</evidence>
<reference evidence="4 5" key="1">
    <citation type="journal article" date="2024" name="Nat. Commun.">
        <title>Phylogenomics reveals the evolutionary origins of lichenization in chlorophyte algae.</title>
        <authorList>
            <person name="Puginier C."/>
            <person name="Libourel C."/>
            <person name="Otte J."/>
            <person name="Skaloud P."/>
            <person name="Haon M."/>
            <person name="Grisel S."/>
            <person name="Petersen M."/>
            <person name="Berrin J.G."/>
            <person name="Delaux P.M."/>
            <person name="Dal Grande F."/>
            <person name="Keller J."/>
        </authorList>
    </citation>
    <scope>NUCLEOTIDE SEQUENCE [LARGE SCALE GENOMIC DNA]</scope>
    <source>
        <strain evidence="4 5">SAG 2145</strain>
    </source>
</reference>
<dbReference type="GO" id="GO:0010005">
    <property type="term" value="C:cortical microtubule, transverse to long axis"/>
    <property type="evidence" value="ECO:0007669"/>
    <property type="project" value="TreeGrafter"/>
</dbReference>
<protein>
    <recommendedName>
        <fullName evidence="3">SAP domain-containing protein</fullName>
    </recommendedName>
</protein>
<dbReference type="GO" id="GO:0043622">
    <property type="term" value="P:cortical microtubule organization"/>
    <property type="evidence" value="ECO:0007669"/>
    <property type="project" value="InterPro"/>
</dbReference>
<dbReference type="EMBL" id="JALJOS010000011">
    <property type="protein sequence ID" value="KAK9833104.1"/>
    <property type="molecule type" value="Genomic_DNA"/>
</dbReference>
<name>A0AAW1RH24_9CHLO</name>
<feature type="compositionally biased region" description="Polar residues" evidence="2">
    <location>
        <begin position="127"/>
        <end position="146"/>
    </location>
</feature>
<dbReference type="InterPro" id="IPR039613">
    <property type="entry name" value="SPR1/2/3/4/5"/>
</dbReference>
<feature type="domain" description="SAP" evidence="3">
    <location>
        <begin position="14"/>
        <end position="48"/>
    </location>
</feature>
<dbReference type="Proteomes" id="UP001438707">
    <property type="component" value="Unassembled WGS sequence"/>
</dbReference>
<organism evidence="4 5">
    <name type="scientific">Apatococcus lobatus</name>
    <dbReference type="NCBI Taxonomy" id="904363"/>
    <lineage>
        <taxon>Eukaryota</taxon>
        <taxon>Viridiplantae</taxon>
        <taxon>Chlorophyta</taxon>
        <taxon>core chlorophytes</taxon>
        <taxon>Trebouxiophyceae</taxon>
        <taxon>Chlorellales</taxon>
        <taxon>Chlorellaceae</taxon>
        <taxon>Apatococcus</taxon>
    </lineage>
</organism>
<feature type="region of interest" description="Disordered" evidence="2">
    <location>
        <begin position="116"/>
        <end position="183"/>
    </location>
</feature>
<comment type="caution">
    <text evidence="4">The sequence shown here is derived from an EMBL/GenBank/DDBJ whole genome shotgun (WGS) entry which is preliminary data.</text>
</comment>
<dbReference type="InterPro" id="IPR003034">
    <property type="entry name" value="SAP_dom"/>
</dbReference>
<dbReference type="PANTHER" id="PTHR33403">
    <property type="entry name" value="SPR1"/>
    <property type="match status" value="1"/>
</dbReference>
<evidence type="ECO:0000256" key="1">
    <source>
        <dbReference type="ARBA" id="ARBA00009656"/>
    </source>
</evidence>
<proteinExistence type="inferred from homology"/>
<gene>
    <name evidence="4" type="ORF">WJX74_007342</name>
</gene>
<evidence type="ECO:0000313" key="5">
    <source>
        <dbReference type="Proteomes" id="UP001438707"/>
    </source>
</evidence>
<keyword evidence="5" id="KW-1185">Reference proteome</keyword>
<evidence type="ECO:0000313" key="4">
    <source>
        <dbReference type="EMBL" id="KAK9833104.1"/>
    </source>
</evidence>
<accession>A0AAW1RH24</accession>
<sequence length="183" mass="19648">MDGQKSQIEVEDIVRGLLLKDLRVQCRARGISPAGSRDALLERLRDDMLQTQDYSLHAEGANQAAAQAAAASYCNNYTRPEGQNVGNHITGRPSSRVLAPPGGGSQIFFGNEEPQAQPAMMPKSPVHQVQPTSQKENNSPTSNRGHFNNYHRPGGQNVGNFITDKASSRVLAPPGGASQITFG</sequence>
<evidence type="ECO:0000259" key="3">
    <source>
        <dbReference type="PROSITE" id="PS50800"/>
    </source>
</evidence>
<comment type="similarity">
    <text evidence="1">Belongs to the SPIRAL1 family.</text>
</comment>
<dbReference type="AlphaFoldDB" id="A0AAW1RH24"/>